<dbReference type="EMBL" id="CAADFF010000038">
    <property type="protein sequence ID" value="VFJ92725.1"/>
    <property type="molecule type" value="Genomic_DNA"/>
</dbReference>
<accession>A0A450UVG9</accession>
<reference evidence="2" key="1">
    <citation type="submission" date="2019-02" db="EMBL/GenBank/DDBJ databases">
        <authorList>
            <person name="Gruber-Vodicka R. H."/>
            <person name="Seah K. B. B."/>
        </authorList>
    </citation>
    <scope>NUCLEOTIDE SEQUENCE</scope>
    <source>
        <strain evidence="2">BECK_M6</strain>
        <strain evidence="1">BECK_M7</strain>
    </source>
</reference>
<evidence type="ECO:0008006" key="3">
    <source>
        <dbReference type="Google" id="ProtNLM"/>
    </source>
</evidence>
<dbReference type="EMBL" id="CAADFH010000060">
    <property type="protein sequence ID" value="VFJ96539.1"/>
    <property type="molecule type" value="Genomic_DNA"/>
</dbReference>
<sequence>MQVRINYTDRSKEDVEAAFRWYEMQRGGLGSEFLDCVEYPMPTFVVGVIGRFPFSISYTIEGEEIVIHSILDNQEESEKGFR</sequence>
<proteinExistence type="predicted"/>
<name>A0A450UVG9_9GAMM</name>
<dbReference type="AlphaFoldDB" id="A0A450UVG9"/>
<evidence type="ECO:0000313" key="1">
    <source>
        <dbReference type="EMBL" id="VFJ92725.1"/>
    </source>
</evidence>
<gene>
    <name evidence="2" type="ORF">BECKLFY1418A_GA0070994_106016</name>
    <name evidence="1" type="ORF">BECKLFY1418B_GA0070995_103823</name>
</gene>
<protein>
    <recommendedName>
        <fullName evidence="3">ParE toxin of type II toxin-antitoxin system, parDE</fullName>
    </recommendedName>
</protein>
<evidence type="ECO:0000313" key="2">
    <source>
        <dbReference type="EMBL" id="VFJ96539.1"/>
    </source>
</evidence>
<organism evidence="2">
    <name type="scientific">Candidatus Kentrum sp. LFY</name>
    <dbReference type="NCBI Taxonomy" id="2126342"/>
    <lineage>
        <taxon>Bacteria</taxon>
        <taxon>Pseudomonadati</taxon>
        <taxon>Pseudomonadota</taxon>
        <taxon>Gammaproteobacteria</taxon>
        <taxon>Candidatus Kentrum</taxon>
    </lineage>
</organism>